<geneLocation type="plasmid" evidence="1">
    <name>lp150</name>
</geneLocation>
<reference evidence="1" key="1">
    <citation type="submission" date="2012-01" db="EMBL/GenBank/DDBJ databases">
        <authorList>
            <person name="Campeau S.A."/>
            <person name="Porcella S.F."/>
            <person name="Schwan T.G."/>
            <person name="Barbour A.G."/>
        </authorList>
    </citation>
    <scope>NUCLEOTIDE SEQUENCE</scope>
    <source>
        <strain evidence="1">91E135</strain>
        <plasmid evidence="1">lp150</plasmid>
    </source>
</reference>
<proteinExistence type="predicted"/>
<reference evidence="1" key="3">
    <citation type="submission" date="2015-06" db="EMBL/GenBank/DDBJ databases">
        <authorList>
            <person name="Hoefler B.C."/>
            <person name="Straight P.D."/>
        </authorList>
    </citation>
    <scope>NUCLEOTIDE SEQUENCE</scope>
    <source>
        <strain evidence="1">91E135</strain>
        <plasmid evidence="1">lp150</plasmid>
    </source>
</reference>
<name>T1ECK4_BORT9</name>
<protein>
    <submittedName>
        <fullName evidence="1">Uncharacterized protein</fullName>
    </submittedName>
</protein>
<dbReference type="EMBL" id="HM008710">
    <property type="protein sequence ID" value="ADN26466.3"/>
    <property type="molecule type" value="Genomic_DNA"/>
</dbReference>
<accession>T1ECK4</accession>
<evidence type="ECO:0000313" key="1">
    <source>
        <dbReference type="EMBL" id="ADN26466.3"/>
    </source>
</evidence>
<dbReference type="AlphaFoldDB" id="T1ECK4"/>
<organism evidence="1">
    <name type="scientific">Borrelia turicatae (strain 91E135)</name>
    <dbReference type="NCBI Taxonomy" id="314724"/>
    <lineage>
        <taxon>Bacteria</taxon>
        <taxon>Pseudomonadati</taxon>
        <taxon>Spirochaetota</taxon>
        <taxon>Spirochaetia</taxon>
        <taxon>Spirochaetales</taxon>
        <taxon>Borreliaceae</taxon>
        <taxon>Borrelia</taxon>
    </lineage>
</organism>
<gene>
    <name evidence="1" type="ORF">BTA039</name>
</gene>
<reference evidence="1" key="2">
    <citation type="journal article" date="2013" name="J. Bacteriol.">
        <title>Large linear plasmids of Borrelia species that cause relapsing fever.</title>
        <authorList>
            <person name="Miller S.C."/>
            <person name="Porcella S.F."/>
            <person name="Raffel S.J."/>
            <person name="Schwan T.G."/>
            <person name="Barbour A.G."/>
        </authorList>
    </citation>
    <scope>NUCLEOTIDE SEQUENCE</scope>
    <source>
        <strain evidence="1">91E135</strain>
        <plasmid evidence="1">lp150</plasmid>
    </source>
</reference>
<keyword evidence="1" id="KW-0614">Plasmid</keyword>
<sequence>MYMKRFSVVWVISVLSLFLMMCMSCTSGCESFLGPKAHRAYSKFKSKVDTYRSKLVAELESVHLDSVLLFKDQTYSSVLLLAEEDSTKRSIITTLGNDSKVIERLREVFDTLDLKNRSNSNDIAIAVSILNHLTSVTNLAITLFHKHLSKRSLARIRNSFLLELGLVDLLDEITSYLDQFIQGRDDVMSKIRRVIKTAAAKRGDKSAMIDYLKTLSDDQGDLSKEILVRLVDNVFKIEFKLKDTFKWDS</sequence>